<evidence type="ECO:0000259" key="3">
    <source>
        <dbReference type="PROSITE" id="PS51549"/>
    </source>
</evidence>
<evidence type="ECO:0000313" key="4">
    <source>
        <dbReference type="EMBL" id="CAD9561618.1"/>
    </source>
</evidence>
<keyword evidence="2" id="KW-0472">Membrane</keyword>
<accession>A0A7S2NW50</accession>
<feature type="compositionally biased region" description="Low complexity" evidence="1">
    <location>
        <begin position="216"/>
        <end position="248"/>
    </location>
</feature>
<organism evidence="4">
    <name type="scientific">Leptocylindrus danicus</name>
    <dbReference type="NCBI Taxonomy" id="163516"/>
    <lineage>
        <taxon>Eukaryota</taxon>
        <taxon>Sar</taxon>
        <taxon>Stramenopiles</taxon>
        <taxon>Ochrophyta</taxon>
        <taxon>Bacillariophyta</taxon>
        <taxon>Coscinodiscophyceae</taxon>
        <taxon>Chaetocerotophycidae</taxon>
        <taxon>Leptocylindrales</taxon>
        <taxon>Leptocylindraceae</taxon>
        <taxon>Leptocylindrus</taxon>
    </lineage>
</organism>
<reference evidence="4" key="1">
    <citation type="submission" date="2021-01" db="EMBL/GenBank/DDBJ databases">
        <authorList>
            <person name="Corre E."/>
            <person name="Pelletier E."/>
            <person name="Niang G."/>
            <person name="Scheremetjew M."/>
            <person name="Finn R."/>
            <person name="Kale V."/>
            <person name="Holt S."/>
            <person name="Cochrane G."/>
            <person name="Meng A."/>
            <person name="Brown T."/>
            <person name="Cohen L."/>
        </authorList>
    </citation>
    <scope>NUCLEOTIDE SEQUENCE</scope>
    <source>
        <strain evidence="4">B650</strain>
    </source>
</reference>
<evidence type="ECO:0000256" key="1">
    <source>
        <dbReference type="SAM" id="MobiDB-lite"/>
    </source>
</evidence>
<proteinExistence type="predicted"/>
<keyword evidence="2" id="KW-1133">Transmembrane helix</keyword>
<evidence type="ECO:0000256" key="2">
    <source>
        <dbReference type="SAM" id="Phobius"/>
    </source>
</evidence>
<sequence>MRWAKGNKRIAAVVFVFLSVGAGLGIYYGFFHYENAETSASTQELFFPELKKFVVIPGIEEGINVSIILLEKESTTDFSKSYFVNVTFTGMDADADTNDGRQQQELPSRMFLRRDLNEMQQQQTKRHNQESMRALDIFVSEDEIPVSINYEELEERVATGSVEKFHLSGGAIGSYQFQTESDDLHGIAFADANERELQIFACFNNEACAGEDGRPSESPTNSPTVVPSFSPTKTPSSSPTDVPTISPTISRAPNFTNQPSNAPTISSRPTESARPSTIPTQYPTSSPTAKPSPYPSLHPSATPTVSSTIGIPEPVTFAFSQPKSNDYPTSGTINFVRRYTFDISTGAITSFVTMKFVDIDPPNAPGAKIYLSPVSGGKKVNDAGVIPVDIEQAEKNGLYTVEGSFEQNVPGDYDENSNYQQVIIWCEPFDVHIGGGTIEYLE</sequence>
<feature type="domain" description="DM13" evidence="3">
    <location>
        <begin position="315"/>
        <end position="439"/>
    </location>
</feature>
<name>A0A7S2NW50_9STRA</name>
<feature type="region of interest" description="Disordered" evidence="1">
    <location>
        <begin position="209"/>
        <end position="307"/>
    </location>
</feature>
<gene>
    <name evidence="4" type="ORF">LDAN0321_LOCUS3129</name>
</gene>
<dbReference type="PROSITE" id="PS51549">
    <property type="entry name" value="DM13"/>
    <property type="match status" value="1"/>
</dbReference>
<feature type="transmembrane region" description="Helical" evidence="2">
    <location>
        <begin position="12"/>
        <end position="31"/>
    </location>
</feature>
<keyword evidence="2" id="KW-0812">Transmembrane</keyword>
<protein>
    <recommendedName>
        <fullName evidence="3">DM13 domain-containing protein</fullName>
    </recommendedName>
</protein>
<dbReference type="AlphaFoldDB" id="A0A7S2NW50"/>
<dbReference type="EMBL" id="HBGY01005162">
    <property type="protein sequence ID" value="CAD9561618.1"/>
    <property type="molecule type" value="Transcribed_RNA"/>
</dbReference>
<dbReference type="InterPro" id="IPR019545">
    <property type="entry name" value="DM13_domain"/>
</dbReference>
<feature type="compositionally biased region" description="Polar residues" evidence="1">
    <location>
        <begin position="249"/>
        <end position="289"/>
    </location>
</feature>